<dbReference type="EMBL" id="ML736192">
    <property type="protein sequence ID" value="KAE8379593.1"/>
    <property type="molecule type" value="Genomic_DNA"/>
</dbReference>
<dbReference type="Proteomes" id="UP000326198">
    <property type="component" value="Unassembled WGS sequence"/>
</dbReference>
<dbReference type="AlphaFoldDB" id="A0A5N7BCV1"/>
<evidence type="ECO:0000313" key="3">
    <source>
        <dbReference type="Proteomes" id="UP000326198"/>
    </source>
</evidence>
<keyword evidence="1" id="KW-0732">Signal</keyword>
<reference evidence="2 3" key="1">
    <citation type="submission" date="2019-04" db="EMBL/GenBank/DDBJ databases">
        <title>Friends and foes A comparative genomics studyof 23 Aspergillus species from section Flavi.</title>
        <authorList>
            <consortium name="DOE Joint Genome Institute"/>
            <person name="Kjaerbolling I."/>
            <person name="Vesth T."/>
            <person name="Frisvad J.C."/>
            <person name="Nybo J.L."/>
            <person name="Theobald S."/>
            <person name="Kildgaard S."/>
            <person name="Isbrandt T."/>
            <person name="Kuo A."/>
            <person name="Sato A."/>
            <person name="Lyhne E.K."/>
            <person name="Kogle M.E."/>
            <person name="Wiebenga A."/>
            <person name="Kun R.S."/>
            <person name="Lubbers R.J."/>
            <person name="Makela M.R."/>
            <person name="Barry K."/>
            <person name="Chovatia M."/>
            <person name="Clum A."/>
            <person name="Daum C."/>
            <person name="Haridas S."/>
            <person name="He G."/>
            <person name="LaButti K."/>
            <person name="Lipzen A."/>
            <person name="Mondo S."/>
            <person name="Riley R."/>
            <person name="Salamov A."/>
            <person name="Simmons B.A."/>
            <person name="Magnuson J.K."/>
            <person name="Henrissat B."/>
            <person name="Mortensen U.H."/>
            <person name="Larsen T.O."/>
            <person name="Devries R.P."/>
            <person name="Grigoriev I.V."/>
            <person name="Machida M."/>
            <person name="Baker S.E."/>
            <person name="Andersen M.R."/>
        </authorList>
    </citation>
    <scope>NUCLEOTIDE SEQUENCE [LARGE SCALE GENOMIC DNA]</scope>
    <source>
        <strain evidence="2 3">IBT 29228</strain>
    </source>
</reference>
<keyword evidence="3" id="KW-1185">Reference proteome</keyword>
<evidence type="ECO:0000256" key="1">
    <source>
        <dbReference type="SAM" id="SignalP"/>
    </source>
</evidence>
<evidence type="ECO:0000313" key="2">
    <source>
        <dbReference type="EMBL" id="KAE8379593.1"/>
    </source>
</evidence>
<sequence length="237" mass="27240">MPFPSPHRLLEVSLAALTLVQYGFANPYPGPLPEDGMAVARDMPEHQASIPFLGGEDMLFPDDLELDTNEESNNTLQYGRCYKIHADGQWLGSDHQAWGYYIFGGYSNSRTFQVCRLMTSCQRQNTQDQEVRDRGNLYLWDFRGNQYSRNGEFVANNNLNHFFPAGTTWRNYAYFEATHEDCEEITNPRDTCYINLVLRGQASNNNGIEVRANNYLYNAYNGKSVTLQFRRVKCPLD</sequence>
<gene>
    <name evidence="2" type="ORF">BDV26DRAFT_303601</name>
</gene>
<feature type="signal peptide" evidence="1">
    <location>
        <begin position="1"/>
        <end position="25"/>
    </location>
</feature>
<proteinExistence type="predicted"/>
<dbReference type="OrthoDB" id="4917178at2759"/>
<accession>A0A5N7BCV1</accession>
<feature type="chain" id="PRO_5024963321" evidence="1">
    <location>
        <begin position="26"/>
        <end position="237"/>
    </location>
</feature>
<name>A0A5N7BCV1_9EURO</name>
<protein>
    <submittedName>
        <fullName evidence="2">Uncharacterized protein</fullName>
    </submittedName>
</protein>
<organism evidence="2 3">
    <name type="scientific">Aspergillus bertholletiae</name>
    <dbReference type="NCBI Taxonomy" id="1226010"/>
    <lineage>
        <taxon>Eukaryota</taxon>
        <taxon>Fungi</taxon>
        <taxon>Dikarya</taxon>
        <taxon>Ascomycota</taxon>
        <taxon>Pezizomycotina</taxon>
        <taxon>Eurotiomycetes</taxon>
        <taxon>Eurotiomycetidae</taxon>
        <taxon>Eurotiales</taxon>
        <taxon>Aspergillaceae</taxon>
        <taxon>Aspergillus</taxon>
        <taxon>Aspergillus subgen. Circumdati</taxon>
    </lineage>
</organism>